<reference evidence="8 9" key="1">
    <citation type="submission" date="2018-01" db="EMBL/GenBank/DDBJ databases">
        <title>The draft genome sequence of Cohaesibacter sp. H1304.</title>
        <authorList>
            <person name="Wang N.-N."/>
            <person name="Du Z.-J."/>
        </authorList>
    </citation>
    <scope>NUCLEOTIDE SEQUENCE [LARGE SCALE GENOMIC DNA]</scope>
    <source>
        <strain evidence="8 9">H1304</strain>
    </source>
</reference>
<evidence type="ECO:0000256" key="4">
    <source>
        <dbReference type="ARBA" id="ARBA00022448"/>
    </source>
</evidence>
<evidence type="ECO:0000256" key="1">
    <source>
        <dbReference type="ARBA" id="ARBA00004418"/>
    </source>
</evidence>
<dbReference type="InterPro" id="IPR005967">
    <property type="entry name" value="ThiB"/>
</dbReference>
<dbReference type="EMBL" id="PKUQ01000001">
    <property type="protein sequence ID" value="PLW78690.1"/>
    <property type="molecule type" value="Genomic_DNA"/>
</dbReference>
<name>A0A2N5XW17_9HYPH</name>
<comment type="caution">
    <text evidence="8">The sequence shown here is derived from an EMBL/GenBank/DDBJ whole genome shotgun (WGS) entry which is preliminary data.</text>
</comment>
<dbReference type="AlphaFoldDB" id="A0A2N5XW17"/>
<evidence type="ECO:0000256" key="6">
    <source>
        <dbReference type="ARBA" id="ARBA00022764"/>
    </source>
</evidence>
<evidence type="ECO:0000256" key="2">
    <source>
        <dbReference type="ARBA" id="ARBA00008520"/>
    </source>
</evidence>
<dbReference type="OrthoDB" id="8013425at2"/>
<organism evidence="8 9">
    <name type="scientific">Cohaesibacter celericrescens</name>
    <dbReference type="NCBI Taxonomy" id="2067669"/>
    <lineage>
        <taxon>Bacteria</taxon>
        <taxon>Pseudomonadati</taxon>
        <taxon>Pseudomonadota</taxon>
        <taxon>Alphaproteobacteria</taxon>
        <taxon>Hyphomicrobiales</taxon>
        <taxon>Cohaesibacteraceae</taxon>
    </lineage>
</organism>
<dbReference type="Pfam" id="PF13416">
    <property type="entry name" value="SBP_bac_8"/>
    <property type="match status" value="1"/>
</dbReference>
<gene>
    <name evidence="8" type="ORF">C0081_00095</name>
</gene>
<dbReference type="RefSeq" id="WP_101531775.1">
    <property type="nucleotide sequence ID" value="NZ_JBFHIU010000011.1"/>
</dbReference>
<dbReference type="Gene3D" id="3.40.190.10">
    <property type="entry name" value="Periplasmic binding protein-like II"/>
    <property type="match status" value="2"/>
</dbReference>
<dbReference type="NCBIfam" id="TIGR01276">
    <property type="entry name" value="thiB"/>
    <property type="match status" value="1"/>
</dbReference>
<dbReference type="GO" id="GO:0030288">
    <property type="term" value="C:outer membrane-bounded periplasmic space"/>
    <property type="evidence" value="ECO:0007669"/>
    <property type="project" value="InterPro"/>
</dbReference>
<evidence type="ECO:0000256" key="3">
    <source>
        <dbReference type="ARBA" id="ARBA00019815"/>
    </source>
</evidence>
<dbReference type="PANTHER" id="PTHR30006:SF3">
    <property type="entry name" value="THIAMINE-BINDING PERIPLASMIC PROTEIN"/>
    <property type="match status" value="1"/>
</dbReference>
<dbReference type="PANTHER" id="PTHR30006">
    <property type="entry name" value="THIAMINE-BINDING PERIPLASMIC PROTEIN-RELATED"/>
    <property type="match status" value="1"/>
</dbReference>
<keyword evidence="9" id="KW-1185">Reference proteome</keyword>
<proteinExistence type="inferred from homology"/>
<dbReference type="PROSITE" id="PS01037">
    <property type="entry name" value="SBP_BACTERIAL_1"/>
    <property type="match status" value="1"/>
</dbReference>
<protein>
    <recommendedName>
        <fullName evidence="3">Thiamine-binding periplasmic protein</fullName>
    </recommendedName>
</protein>
<keyword evidence="4" id="KW-0813">Transport</keyword>
<dbReference type="NCBIfam" id="TIGR01254">
    <property type="entry name" value="sfuA"/>
    <property type="match status" value="1"/>
</dbReference>
<feature type="signal peptide" evidence="7">
    <location>
        <begin position="1"/>
        <end position="27"/>
    </location>
</feature>
<evidence type="ECO:0000256" key="7">
    <source>
        <dbReference type="SAM" id="SignalP"/>
    </source>
</evidence>
<comment type="subcellular location">
    <subcellularLocation>
        <location evidence="1">Periplasm</location>
    </subcellularLocation>
</comment>
<sequence length="340" mass="37244">MKALTLSLMAAGLSLTTALVAPHSASAADKPTLTVYTYDSFNTDWGPGPAIKKGFEANCSCTVEFVAPGDATETFNRLRLEGKNSKADILVGLDSNLIADADKSGLFQAHAIKTDALTLPIDWDSSTYVPFDWGHFAFVYDSDKVKNPPTSFDALLNAPDDLKILIQDPRSSTPGLGLLLWVKDVYGDKAADVWEKLAPRIVTVTKGWSEAYGMFLEDQAQMVLSYTTSPAYHIAAEEKTNYKAAEFSDGHYMQLELAAITKSSKHKELANQFLSYLVGPEAQKIIPTTNWMYPVALPFSELPEAFKGLVKPEQTRLIAPDEVPATRKEALNEWLAALSK</sequence>
<accession>A0A2N5XW17</accession>
<keyword evidence="6" id="KW-0574">Periplasm</keyword>
<dbReference type="InterPro" id="IPR005948">
    <property type="entry name" value="ThiB-like"/>
</dbReference>
<dbReference type="GO" id="GO:0030976">
    <property type="term" value="F:thiamine pyrophosphate binding"/>
    <property type="evidence" value="ECO:0007669"/>
    <property type="project" value="TreeGrafter"/>
</dbReference>
<dbReference type="GO" id="GO:0015888">
    <property type="term" value="P:thiamine transport"/>
    <property type="evidence" value="ECO:0007669"/>
    <property type="project" value="InterPro"/>
</dbReference>
<dbReference type="GO" id="GO:0055085">
    <property type="term" value="P:transmembrane transport"/>
    <property type="evidence" value="ECO:0007669"/>
    <property type="project" value="InterPro"/>
</dbReference>
<dbReference type="CDD" id="cd13545">
    <property type="entry name" value="PBP2_TbpA"/>
    <property type="match status" value="1"/>
</dbReference>
<dbReference type="GO" id="GO:0030975">
    <property type="term" value="F:thiamine binding"/>
    <property type="evidence" value="ECO:0007669"/>
    <property type="project" value="InterPro"/>
</dbReference>
<keyword evidence="5 7" id="KW-0732">Signal</keyword>
<dbReference type="InterPro" id="IPR006061">
    <property type="entry name" value="SBP_1_CS"/>
</dbReference>
<comment type="similarity">
    <text evidence="2">Belongs to the bacterial solute-binding protein 1 family.</text>
</comment>
<dbReference type="Proteomes" id="UP000234881">
    <property type="component" value="Unassembled WGS sequence"/>
</dbReference>
<evidence type="ECO:0000313" key="9">
    <source>
        <dbReference type="Proteomes" id="UP000234881"/>
    </source>
</evidence>
<evidence type="ECO:0000256" key="5">
    <source>
        <dbReference type="ARBA" id="ARBA00022729"/>
    </source>
</evidence>
<feature type="chain" id="PRO_5014834055" description="Thiamine-binding periplasmic protein" evidence="7">
    <location>
        <begin position="28"/>
        <end position="340"/>
    </location>
</feature>
<dbReference type="InterPro" id="IPR006059">
    <property type="entry name" value="SBP"/>
</dbReference>
<dbReference type="SUPFAM" id="SSF53850">
    <property type="entry name" value="Periplasmic binding protein-like II"/>
    <property type="match status" value="1"/>
</dbReference>
<evidence type="ECO:0000313" key="8">
    <source>
        <dbReference type="EMBL" id="PLW78690.1"/>
    </source>
</evidence>